<keyword evidence="3" id="KW-0805">Transcription regulation</keyword>
<dbReference type="EMBL" id="CP001087">
    <property type="protein sequence ID" value="ACN15059.1"/>
    <property type="molecule type" value="Genomic_DNA"/>
</dbReference>
<dbReference type="SMART" id="SM00448">
    <property type="entry name" value="REC"/>
    <property type="match status" value="1"/>
</dbReference>
<dbReference type="InterPro" id="IPR002197">
    <property type="entry name" value="HTH_Fis"/>
</dbReference>
<dbReference type="InterPro" id="IPR011006">
    <property type="entry name" value="CheY-like_superfamily"/>
</dbReference>
<name>C0QCI2_DESAH</name>
<evidence type="ECO:0000256" key="2">
    <source>
        <dbReference type="ARBA" id="ARBA00022840"/>
    </source>
</evidence>
<keyword evidence="9" id="KW-1185">Reference proteome</keyword>
<dbReference type="Pfam" id="PF25601">
    <property type="entry name" value="AAA_lid_14"/>
    <property type="match status" value="1"/>
</dbReference>
<dbReference type="Gene3D" id="3.40.50.2300">
    <property type="match status" value="1"/>
</dbReference>
<evidence type="ECO:0000259" key="7">
    <source>
        <dbReference type="PROSITE" id="PS50110"/>
    </source>
</evidence>
<dbReference type="GO" id="GO:0005524">
    <property type="term" value="F:ATP binding"/>
    <property type="evidence" value="ECO:0007669"/>
    <property type="project" value="UniProtKB-KW"/>
</dbReference>
<dbReference type="PROSITE" id="PS50110">
    <property type="entry name" value="RESPONSE_REGULATORY"/>
    <property type="match status" value="1"/>
</dbReference>
<protein>
    <submittedName>
        <fullName evidence="8">Sigma-54 dependent DNA-binding response regulator (Fis-family protein)</fullName>
    </submittedName>
</protein>
<dbReference type="InterPro" id="IPR002078">
    <property type="entry name" value="Sigma_54_int"/>
</dbReference>
<evidence type="ECO:0000313" key="8">
    <source>
        <dbReference type="EMBL" id="ACN15059.1"/>
    </source>
</evidence>
<dbReference type="SUPFAM" id="SSF46689">
    <property type="entry name" value="Homeodomain-like"/>
    <property type="match status" value="1"/>
</dbReference>
<dbReference type="InterPro" id="IPR027417">
    <property type="entry name" value="P-loop_NTPase"/>
</dbReference>
<keyword evidence="1" id="KW-0547">Nucleotide-binding</keyword>
<dbReference type="PRINTS" id="PR01590">
    <property type="entry name" value="HTHFIS"/>
</dbReference>
<dbReference type="InterPro" id="IPR058031">
    <property type="entry name" value="AAA_lid_NorR"/>
</dbReference>
<dbReference type="AlphaFoldDB" id="C0QCI2"/>
<accession>C0QCI2</accession>
<dbReference type="Gene3D" id="1.10.10.60">
    <property type="entry name" value="Homeodomain-like"/>
    <property type="match status" value="1"/>
</dbReference>
<feature type="domain" description="Sigma-54 factor interaction" evidence="6">
    <location>
        <begin position="176"/>
        <end position="404"/>
    </location>
</feature>
<gene>
    <name evidence="8" type="ordered locus">HRM2_19580</name>
</gene>
<evidence type="ECO:0000256" key="4">
    <source>
        <dbReference type="ARBA" id="ARBA00023163"/>
    </source>
</evidence>
<dbReference type="InterPro" id="IPR025944">
    <property type="entry name" value="Sigma_54_int_dom_CS"/>
</dbReference>
<dbReference type="SUPFAM" id="SSF52540">
    <property type="entry name" value="P-loop containing nucleoside triphosphate hydrolases"/>
    <property type="match status" value="1"/>
</dbReference>
<dbReference type="GO" id="GO:0006355">
    <property type="term" value="P:regulation of DNA-templated transcription"/>
    <property type="evidence" value="ECO:0007669"/>
    <property type="project" value="InterPro"/>
</dbReference>
<keyword evidence="2" id="KW-0067">ATP-binding</keyword>
<sequence length="499" mass="55144">MAGSNFTLNPEPAPRLLLDFLPWKEINLTKFVLIVDDEAHILTGFSTELKYNGIKNIITCDASSKVMEILDQNDVGMVFLDLMMPEISGREILARITEHHPHIPVVVVTASSDVDTAVACMRQGAHDFLSKPVEPGRLASVCRHTMEYAEMKFEINRLSTTLLDSERGISKAFDPIVTRNKAMESIFRYVESIASTSQPLFITGETGTGKDLIARAAHEISQRQGKFVKINAAGLDDAMFSDTLFGHAKGAYTGADSVRPGLVKKAGNGTLFLDEIGDLSVSSQVKLLGLIQDREYLRTGDDRTRYSDARIIAATNLDSKDLSNSKKFRRDLYFRLMTHHVHLPPLRNRPEDIAPLVNHFVQKACQTLDRDPPAVDNRIFKRLIVYPFPGNVRELEAMVFDGVSTCMGNTLDLQIFEHHMASAINGSTPGQTGSDLSPPASSLVDFSTFSILPTLKQACDLLVNEAIQRSGGNQAMAARMLGISRQALNRRIKQRAGPF</sequence>
<feature type="domain" description="Response regulatory" evidence="7">
    <location>
        <begin position="31"/>
        <end position="146"/>
    </location>
</feature>
<organism evidence="8 9">
    <name type="scientific">Desulforapulum autotrophicum (strain ATCC 43914 / DSM 3382 / VKM B-1955 / HRM2)</name>
    <name type="common">Desulfobacterium autotrophicum</name>
    <dbReference type="NCBI Taxonomy" id="177437"/>
    <lineage>
        <taxon>Bacteria</taxon>
        <taxon>Pseudomonadati</taxon>
        <taxon>Thermodesulfobacteriota</taxon>
        <taxon>Desulfobacteria</taxon>
        <taxon>Desulfobacterales</taxon>
        <taxon>Desulfobacteraceae</taxon>
        <taxon>Desulforapulum</taxon>
    </lineage>
</organism>
<dbReference type="Pfam" id="PF02954">
    <property type="entry name" value="HTH_8"/>
    <property type="match status" value="1"/>
</dbReference>
<dbReference type="Pfam" id="PF00072">
    <property type="entry name" value="Response_reg"/>
    <property type="match status" value="1"/>
</dbReference>
<dbReference type="PROSITE" id="PS50045">
    <property type="entry name" value="SIGMA54_INTERACT_4"/>
    <property type="match status" value="1"/>
</dbReference>
<proteinExistence type="predicted"/>
<dbReference type="GO" id="GO:0043565">
    <property type="term" value="F:sequence-specific DNA binding"/>
    <property type="evidence" value="ECO:0007669"/>
    <property type="project" value="InterPro"/>
</dbReference>
<dbReference type="PROSITE" id="PS00688">
    <property type="entry name" value="SIGMA54_INTERACT_3"/>
    <property type="match status" value="1"/>
</dbReference>
<dbReference type="InterPro" id="IPR001789">
    <property type="entry name" value="Sig_transdc_resp-reg_receiver"/>
</dbReference>
<dbReference type="SMART" id="SM00382">
    <property type="entry name" value="AAA"/>
    <property type="match status" value="1"/>
</dbReference>
<evidence type="ECO:0000256" key="3">
    <source>
        <dbReference type="ARBA" id="ARBA00023015"/>
    </source>
</evidence>
<dbReference type="eggNOG" id="COG2204">
    <property type="taxonomic scope" value="Bacteria"/>
</dbReference>
<dbReference type="PANTHER" id="PTHR32071:SF13">
    <property type="entry name" value="RESPONSE REGULATOR HSFA"/>
    <property type="match status" value="1"/>
</dbReference>
<dbReference type="PROSITE" id="PS00675">
    <property type="entry name" value="SIGMA54_INTERACT_1"/>
    <property type="match status" value="1"/>
</dbReference>
<evidence type="ECO:0000256" key="5">
    <source>
        <dbReference type="PROSITE-ProRule" id="PRU00169"/>
    </source>
</evidence>
<evidence type="ECO:0000259" key="6">
    <source>
        <dbReference type="PROSITE" id="PS50045"/>
    </source>
</evidence>
<dbReference type="InterPro" id="IPR009057">
    <property type="entry name" value="Homeodomain-like_sf"/>
</dbReference>
<dbReference type="Proteomes" id="UP000000442">
    <property type="component" value="Chromosome"/>
</dbReference>
<dbReference type="GO" id="GO:0000160">
    <property type="term" value="P:phosphorelay signal transduction system"/>
    <property type="evidence" value="ECO:0007669"/>
    <property type="project" value="InterPro"/>
</dbReference>
<dbReference type="STRING" id="177437.HRM2_19580"/>
<dbReference type="CDD" id="cd00009">
    <property type="entry name" value="AAA"/>
    <property type="match status" value="1"/>
</dbReference>
<dbReference type="SUPFAM" id="SSF52172">
    <property type="entry name" value="CheY-like"/>
    <property type="match status" value="1"/>
</dbReference>
<keyword evidence="8" id="KW-0238">DNA-binding</keyword>
<reference evidence="8 9" key="1">
    <citation type="journal article" date="2009" name="Environ. Microbiol.">
        <title>Genome sequence of Desulfobacterium autotrophicum HRM2, a marine sulfate reducer oxidizing organic carbon completely to carbon dioxide.</title>
        <authorList>
            <person name="Strittmatter A.W."/>
            <person name="Liesegang H."/>
            <person name="Rabus R."/>
            <person name="Decker I."/>
            <person name="Amann J."/>
            <person name="Andres S."/>
            <person name="Henne A."/>
            <person name="Fricke W.F."/>
            <person name="Martinez-Arias R."/>
            <person name="Bartels D."/>
            <person name="Goesmann A."/>
            <person name="Krause L."/>
            <person name="Puehler A."/>
            <person name="Klenk H.P."/>
            <person name="Richter M."/>
            <person name="Schuler M."/>
            <person name="Gloeckner F.O."/>
            <person name="Meyerdierks A."/>
            <person name="Gottschalk G."/>
            <person name="Amann R."/>
        </authorList>
    </citation>
    <scope>NUCLEOTIDE SEQUENCE [LARGE SCALE GENOMIC DNA]</scope>
    <source>
        <strain evidence="9">ATCC 43914 / DSM 3382 / HRM2</strain>
    </source>
</reference>
<feature type="modified residue" description="4-aspartylphosphate" evidence="5">
    <location>
        <position position="81"/>
    </location>
</feature>
<dbReference type="HOGENOM" id="CLU_000445_0_6_7"/>
<keyword evidence="5" id="KW-0597">Phosphoprotein</keyword>
<keyword evidence="4" id="KW-0804">Transcription</keyword>
<dbReference type="InterPro" id="IPR025662">
    <property type="entry name" value="Sigma_54_int_dom_ATP-bd_1"/>
</dbReference>
<dbReference type="FunFam" id="3.40.50.300:FF:000006">
    <property type="entry name" value="DNA-binding transcriptional regulator NtrC"/>
    <property type="match status" value="1"/>
</dbReference>
<evidence type="ECO:0000256" key="1">
    <source>
        <dbReference type="ARBA" id="ARBA00022741"/>
    </source>
</evidence>
<dbReference type="Pfam" id="PF00158">
    <property type="entry name" value="Sigma54_activat"/>
    <property type="match status" value="1"/>
</dbReference>
<dbReference type="PANTHER" id="PTHR32071">
    <property type="entry name" value="TRANSCRIPTIONAL REGULATORY PROTEIN"/>
    <property type="match status" value="1"/>
</dbReference>
<dbReference type="Gene3D" id="3.40.50.300">
    <property type="entry name" value="P-loop containing nucleotide triphosphate hydrolases"/>
    <property type="match status" value="1"/>
</dbReference>
<dbReference type="InterPro" id="IPR003593">
    <property type="entry name" value="AAA+_ATPase"/>
</dbReference>
<dbReference type="KEGG" id="dat:HRM2_19580"/>
<evidence type="ECO:0000313" key="9">
    <source>
        <dbReference type="Proteomes" id="UP000000442"/>
    </source>
</evidence>
<dbReference type="Gene3D" id="1.10.8.60">
    <property type="match status" value="1"/>
</dbReference>